<feature type="transmembrane region" description="Helical" evidence="1">
    <location>
        <begin position="272"/>
        <end position="291"/>
    </location>
</feature>
<proteinExistence type="predicted"/>
<gene>
    <name evidence="2" type="ORF">GCM10011600_21360</name>
</gene>
<dbReference type="EMBL" id="BNAI01000004">
    <property type="protein sequence ID" value="GHF20178.1"/>
    <property type="molecule type" value="Genomic_DNA"/>
</dbReference>
<dbReference type="AlphaFoldDB" id="A0A8J3GR94"/>
<feature type="transmembrane region" description="Helical" evidence="1">
    <location>
        <begin position="329"/>
        <end position="352"/>
    </location>
</feature>
<feature type="transmembrane region" description="Helical" evidence="1">
    <location>
        <begin position="7"/>
        <end position="35"/>
    </location>
</feature>
<name>A0A8J3GR94_9MICO</name>
<protein>
    <submittedName>
        <fullName evidence="2">Uncharacterized protein</fullName>
    </submittedName>
</protein>
<sequence length="405" mass="40384">MTRRLTILFAGLESLLVLAIGVAIPLVPLTIVWAAHFGFAPEWLVFWRAAVDIWLLGHGVDVIFTLDPLLATALGLPAAGDPVKVTIALLGFALLTVLLGVRAGGRVAETGHRMLGGLTAVVVFAAASLGVTATALHASARPSLVQGLILPAVVFGVGVALGVLRARRAGGRDPLGEWLDDRSPELRAAAGAAFRAGAGAVALTVAVAAVVVALLFVVRFSDMIELYEALHTEVVGGIALTAGQLAVLPNLVLWAVAWLVGPGFAIGAGSHVSPVGTALGPIPALPVFGALPTGDSPFGFLGVIVPVVAGFLAGVAVRPALLRALEHVTPLTVLGVAAGGGIAGGLVLGLLAAASGGAAGPGRLIEVGPDPIAVGLVAAAEFAVAIGIGLAAAARLPARDSSARR</sequence>
<dbReference type="RefSeq" id="WP_191283494.1">
    <property type="nucleotide sequence ID" value="NZ_BNAI01000004.1"/>
</dbReference>
<evidence type="ECO:0000313" key="2">
    <source>
        <dbReference type="EMBL" id="GHF20178.1"/>
    </source>
</evidence>
<dbReference type="Proteomes" id="UP000617531">
    <property type="component" value="Unassembled WGS sequence"/>
</dbReference>
<feature type="transmembrane region" description="Helical" evidence="1">
    <location>
        <begin position="115"/>
        <end position="138"/>
    </location>
</feature>
<dbReference type="InterPro" id="IPR045931">
    <property type="entry name" value="DUF6350"/>
</dbReference>
<feature type="transmembrane region" description="Helical" evidence="1">
    <location>
        <begin position="144"/>
        <end position="164"/>
    </location>
</feature>
<organism evidence="2 3">
    <name type="scientific">Pseudolysinimonas yzui</name>
    <dbReference type="NCBI Taxonomy" id="2708254"/>
    <lineage>
        <taxon>Bacteria</taxon>
        <taxon>Bacillati</taxon>
        <taxon>Actinomycetota</taxon>
        <taxon>Actinomycetes</taxon>
        <taxon>Micrococcales</taxon>
        <taxon>Microbacteriaceae</taxon>
        <taxon>Pseudolysinimonas</taxon>
    </lineage>
</organism>
<feature type="transmembrane region" description="Helical" evidence="1">
    <location>
        <begin position="372"/>
        <end position="396"/>
    </location>
</feature>
<feature type="transmembrane region" description="Helical" evidence="1">
    <location>
        <begin position="297"/>
        <end position="317"/>
    </location>
</feature>
<keyword evidence="3" id="KW-1185">Reference proteome</keyword>
<keyword evidence="1" id="KW-1133">Transmembrane helix</keyword>
<reference evidence="2" key="2">
    <citation type="submission" date="2020-09" db="EMBL/GenBank/DDBJ databases">
        <authorList>
            <person name="Sun Q."/>
            <person name="Zhou Y."/>
        </authorList>
    </citation>
    <scope>NUCLEOTIDE SEQUENCE</scope>
    <source>
        <strain evidence="2">CGMCC 1.16548</strain>
    </source>
</reference>
<evidence type="ECO:0000313" key="3">
    <source>
        <dbReference type="Proteomes" id="UP000617531"/>
    </source>
</evidence>
<comment type="caution">
    <text evidence="2">The sequence shown here is derived from an EMBL/GenBank/DDBJ whole genome shotgun (WGS) entry which is preliminary data.</text>
</comment>
<feature type="transmembrane region" description="Helical" evidence="1">
    <location>
        <begin position="85"/>
        <end position="103"/>
    </location>
</feature>
<feature type="transmembrane region" description="Helical" evidence="1">
    <location>
        <begin position="192"/>
        <end position="218"/>
    </location>
</feature>
<evidence type="ECO:0000256" key="1">
    <source>
        <dbReference type="SAM" id="Phobius"/>
    </source>
</evidence>
<keyword evidence="1" id="KW-0812">Transmembrane</keyword>
<feature type="transmembrane region" description="Helical" evidence="1">
    <location>
        <begin position="238"/>
        <end position="260"/>
    </location>
</feature>
<accession>A0A8J3GR94</accession>
<dbReference type="Pfam" id="PF19877">
    <property type="entry name" value="DUF6350"/>
    <property type="match status" value="1"/>
</dbReference>
<keyword evidence="1" id="KW-0472">Membrane</keyword>
<reference evidence="2" key="1">
    <citation type="journal article" date="2014" name="Int. J. Syst. Evol. Microbiol.">
        <title>Complete genome sequence of Corynebacterium casei LMG S-19264T (=DSM 44701T), isolated from a smear-ripened cheese.</title>
        <authorList>
            <consortium name="US DOE Joint Genome Institute (JGI-PGF)"/>
            <person name="Walter F."/>
            <person name="Albersmeier A."/>
            <person name="Kalinowski J."/>
            <person name="Ruckert C."/>
        </authorList>
    </citation>
    <scope>NUCLEOTIDE SEQUENCE</scope>
    <source>
        <strain evidence="2">CGMCC 1.16548</strain>
    </source>
</reference>